<dbReference type="InterPro" id="IPR034016">
    <property type="entry name" value="M1_APN-typ"/>
</dbReference>
<keyword evidence="10" id="KW-0031">Aminopeptidase</keyword>
<evidence type="ECO:0000256" key="7">
    <source>
        <dbReference type="PIRSR" id="PIRSR634016-1"/>
    </source>
</evidence>
<evidence type="ECO:0000256" key="2">
    <source>
        <dbReference type="ARBA" id="ARBA00022670"/>
    </source>
</evidence>
<dbReference type="InterPro" id="IPR050344">
    <property type="entry name" value="Peptidase_M1_aminopeptidases"/>
</dbReference>
<dbReference type="GO" id="GO:0005737">
    <property type="term" value="C:cytoplasm"/>
    <property type="evidence" value="ECO:0007669"/>
    <property type="project" value="TreeGrafter"/>
</dbReference>
<proteinExistence type="inferred from homology"/>
<comment type="similarity">
    <text evidence="1 10">Belongs to the peptidase M1 family.</text>
</comment>
<dbReference type="WBParaSite" id="Csp11.Scaffold629.g10818.t1">
    <property type="protein sequence ID" value="Csp11.Scaffold629.g10818.t1"/>
    <property type="gene ID" value="Csp11.Scaffold629.g10818"/>
</dbReference>
<feature type="chain" id="PRO_5009307831" description="Aminopeptidase" evidence="11">
    <location>
        <begin position="20"/>
        <end position="790"/>
    </location>
</feature>
<feature type="active site" description="Proton acceptor" evidence="7">
    <location>
        <position position="328"/>
    </location>
</feature>
<evidence type="ECO:0000256" key="5">
    <source>
        <dbReference type="ARBA" id="ARBA00022833"/>
    </source>
</evidence>
<dbReference type="PANTHER" id="PTHR11533:SF286">
    <property type="entry name" value="AMINOPEPTIDASE"/>
    <property type="match status" value="1"/>
</dbReference>
<keyword evidence="3 8" id="KW-0479">Metal-binding</keyword>
<comment type="cofactor">
    <cofactor evidence="8 10">
        <name>Zn(2+)</name>
        <dbReference type="ChEBI" id="CHEBI:29105"/>
    </cofactor>
    <text evidence="8 10">Binds 1 zinc ion per subunit.</text>
</comment>
<dbReference type="PRINTS" id="PR00756">
    <property type="entry name" value="ALADIPTASE"/>
</dbReference>
<feature type="binding site" evidence="8">
    <location>
        <position position="350"/>
    </location>
    <ligand>
        <name>Zn(2+)</name>
        <dbReference type="ChEBI" id="CHEBI:29105"/>
        <note>catalytic</note>
    </ligand>
</feature>
<keyword evidence="2 10" id="KW-0645">Protease</keyword>
<dbReference type="eggNOG" id="KOG1046">
    <property type="taxonomic scope" value="Eukaryota"/>
</dbReference>
<dbReference type="STRING" id="1561998.A0A1I7TQP8"/>
<dbReference type="GO" id="GO:0070006">
    <property type="term" value="F:metalloaminopeptidase activity"/>
    <property type="evidence" value="ECO:0007669"/>
    <property type="project" value="TreeGrafter"/>
</dbReference>
<keyword evidence="4 10" id="KW-0378">Hydrolase</keyword>
<dbReference type="Gene3D" id="1.10.390.10">
    <property type="entry name" value="Neutral Protease Domain 2"/>
    <property type="match status" value="1"/>
</dbReference>
<evidence type="ECO:0000256" key="8">
    <source>
        <dbReference type="PIRSR" id="PIRSR634016-3"/>
    </source>
</evidence>
<dbReference type="CDD" id="cd09601">
    <property type="entry name" value="M1_APN-Q_like"/>
    <property type="match status" value="1"/>
</dbReference>
<evidence type="ECO:0000256" key="4">
    <source>
        <dbReference type="ARBA" id="ARBA00022801"/>
    </source>
</evidence>
<dbReference type="GO" id="GO:0008270">
    <property type="term" value="F:zinc ion binding"/>
    <property type="evidence" value="ECO:0007669"/>
    <property type="project" value="UniProtKB-UniRule"/>
</dbReference>
<dbReference type="AlphaFoldDB" id="A0A1I7TQP8"/>
<keyword evidence="14" id="KW-1185">Reference proteome</keyword>
<reference evidence="15" key="1">
    <citation type="submission" date="2016-11" db="UniProtKB">
        <authorList>
            <consortium name="WormBaseParasite"/>
        </authorList>
    </citation>
    <scope>IDENTIFICATION</scope>
</reference>
<feature type="domain" description="Peptidase M1 membrane alanine aminopeptidase" evidence="12">
    <location>
        <begin position="264"/>
        <end position="457"/>
    </location>
</feature>
<evidence type="ECO:0000313" key="14">
    <source>
        <dbReference type="Proteomes" id="UP000095282"/>
    </source>
</evidence>
<protein>
    <recommendedName>
        <fullName evidence="10">Aminopeptidase</fullName>
        <ecNumber evidence="10">3.4.11.-</ecNumber>
    </recommendedName>
</protein>
<dbReference type="InterPro" id="IPR045357">
    <property type="entry name" value="Aminopeptidase_N-like_N"/>
</dbReference>
<dbReference type="InterPro" id="IPR014782">
    <property type="entry name" value="Peptidase_M1_dom"/>
</dbReference>
<dbReference type="Pfam" id="PF17900">
    <property type="entry name" value="Peptidase_M1_N"/>
    <property type="match status" value="1"/>
</dbReference>
<dbReference type="InterPro" id="IPR001930">
    <property type="entry name" value="Peptidase_M1"/>
</dbReference>
<sequence>MKFYFVDVLILTVWSLSNCQPVEQSTNINSKRLPTNIYPINYNIFITTYLPGFEWNADERSLTYEGYVIIDLEVKESTDKIILHSDSTEIVNAGLLSNNSEIIHWKLTPDDQFLTFYLNRTLEKGTKTQIFIEFRGKLRNDLKGFYLTDSLGTNGETIRNAVTQFETTDARLMIPCFDEPEFKATWQVSLAYPTGAVGLTNGIEERTFYDGNFTKTKYRKTVKMSSYLLAIFVGDVQYKETKTDGGLRIRVYADPQNVDYIDHALNVSKLTVEGFEQLFGIGFPMEKLDFVSVKRSGASAMENWGLIVHKSTSILGSSEYVSEVVIHELAHQWFGNLVTMKFWNQVWLNEGFATYMTMYGISSIYSNSNFDFSFVNYQEKAKANDHDLTLNSVDTHNDGSIGVPNINYSKGSSFIRMLEKVIGTDNLLKGIREYLSENSYSNTEDIDLYKSLERFYNRSENDPSLEEFGRCWTHQNGFPTVHVETINGKTILTQRKYIKIDSEYESFNECGYKWDIPIWYQKFGEEEIRMEWFTKDKNELELNVDGFLIVNANSYGYYDVVYSDSSYESIAAEFRNNSQMYSDSTKFRVLKDIMLYEYSENYLHSALLIVDSLKNSRNFGLLKSANQVVTDVKKKLSFSGTDEDLEMIKRFETKLIEGNAFEGCEPSETFSSCYQNNFKMFSDACSAMKLYGNDQTSDRLLKWLKIEETDGNKEQILNLLDCGFWRILIKVLNDKSYNWPLYIRQKFPIYFQRKERKLAEIGKQPKSRSFMDFESFNQFIMRNSNRLSKY</sequence>
<dbReference type="Proteomes" id="UP000095282">
    <property type="component" value="Unplaced"/>
</dbReference>
<feature type="domain" description="Aminopeptidase N-like N-terminal" evidence="13">
    <location>
        <begin position="39"/>
        <end position="228"/>
    </location>
</feature>
<keyword evidence="11" id="KW-0732">Signal</keyword>
<keyword evidence="5 8" id="KW-0862">Zinc</keyword>
<evidence type="ECO:0000256" key="1">
    <source>
        <dbReference type="ARBA" id="ARBA00010136"/>
    </source>
</evidence>
<organism evidence="14 15">
    <name type="scientific">Caenorhabditis tropicalis</name>
    <dbReference type="NCBI Taxonomy" id="1561998"/>
    <lineage>
        <taxon>Eukaryota</taxon>
        <taxon>Metazoa</taxon>
        <taxon>Ecdysozoa</taxon>
        <taxon>Nematoda</taxon>
        <taxon>Chromadorea</taxon>
        <taxon>Rhabditida</taxon>
        <taxon>Rhabditina</taxon>
        <taxon>Rhabditomorpha</taxon>
        <taxon>Rhabditoidea</taxon>
        <taxon>Rhabditidae</taxon>
        <taxon>Peloderinae</taxon>
        <taxon>Caenorhabditis</taxon>
    </lineage>
</organism>
<feature type="binding site" evidence="8">
    <location>
        <position position="331"/>
    </location>
    <ligand>
        <name>Zn(2+)</name>
        <dbReference type="ChEBI" id="CHEBI:29105"/>
        <note>catalytic</note>
    </ligand>
</feature>
<dbReference type="SUPFAM" id="SSF63737">
    <property type="entry name" value="Leukotriene A4 hydrolase N-terminal domain"/>
    <property type="match status" value="1"/>
</dbReference>
<dbReference type="Gene3D" id="2.60.40.1910">
    <property type="match status" value="1"/>
</dbReference>
<feature type="binding site" evidence="8">
    <location>
        <position position="327"/>
    </location>
    <ligand>
        <name>Zn(2+)</name>
        <dbReference type="ChEBI" id="CHEBI:29105"/>
        <note>catalytic</note>
    </ligand>
</feature>
<dbReference type="GO" id="GO:0043171">
    <property type="term" value="P:peptide catabolic process"/>
    <property type="evidence" value="ECO:0007669"/>
    <property type="project" value="TreeGrafter"/>
</dbReference>
<dbReference type="GO" id="GO:0005615">
    <property type="term" value="C:extracellular space"/>
    <property type="evidence" value="ECO:0007669"/>
    <property type="project" value="TreeGrafter"/>
</dbReference>
<evidence type="ECO:0000313" key="15">
    <source>
        <dbReference type="WBParaSite" id="Csp11.Scaffold629.g10818.t1"/>
    </source>
</evidence>
<dbReference type="PANTHER" id="PTHR11533">
    <property type="entry name" value="PROTEASE M1 ZINC METALLOPROTEASE"/>
    <property type="match status" value="1"/>
</dbReference>
<evidence type="ECO:0000256" key="10">
    <source>
        <dbReference type="RuleBase" id="RU364040"/>
    </source>
</evidence>
<dbReference type="SUPFAM" id="SSF55486">
    <property type="entry name" value="Metalloproteases ('zincins'), catalytic domain"/>
    <property type="match status" value="1"/>
</dbReference>
<name>A0A1I7TQP8_9PELO</name>
<feature type="site" description="Transition state stabilizer" evidence="9">
    <location>
        <position position="408"/>
    </location>
</feature>
<keyword evidence="6 10" id="KW-0482">Metalloprotease</keyword>
<evidence type="ECO:0000256" key="6">
    <source>
        <dbReference type="ARBA" id="ARBA00023049"/>
    </source>
</evidence>
<dbReference type="GO" id="GO:0042277">
    <property type="term" value="F:peptide binding"/>
    <property type="evidence" value="ECO:0007669"/>
    <property type="project" value="TreeGrafter"/>
</dbReference>
<evidence type="ECO:0000256" key="11">
    <source>
        <dbReference type="SAM" id="SignalP"/>
    </source>
</evidence>
<accession>A0A1I7TQP8</accession>
<evidence type="ECO:0000259" key="12">
    <source>
        <dbReference type="Pfam" id="PF01433"/>
    </source>
</evidence>
<evidence type="ECO:0000259" key="13">
    <source>
        <dbReference type="Pfam" id="PF17900"/>
    </source>
</evidence>
<dbReference type="Gene3D" id="2.60.40.1730">
    <property type="entry name" value="tricorn interacting facor f3 domain"/>
    <property type="match status" value="1"/>
</dbReference>
<dbReference type="InterPro" id="IPR027268">
    <property type="entry name" value="Peptidase_M4/M1_CTD_sf"/>
</dbReference>
<evidence type="ECO:0000256" key="3">
    <source>
        <dbReference type="ARBA" id="ARBA00022723"/>
    </source>
</evidence>
<dbReference type="GO" id="GO:0016020">
    <property type="term" value="C:membrane"/>
    <property type="evidence" value="ECO:0007669"/>
    <property type="project" value="TreeGrafter"/>
</dbReference>
<dbReference type="InterPro" id="IPR042097">
    <property type="entry name" value="Aminopeptidase_N-like_N_sf"/>
</dbReference>
<feature type="signal peptide" evidence="11">
    <location>
        <begin position="1"/>
        <end position="19"/>
    </location>
</feature>
<evidence type="ECO:0000256" key="9">
    <source>
        <dbReference type="PIRSR" id="PIRSR634016-4"/>
    </source>
</evidence>
<dbReference type="Pfam" id="PF01433">
    <property type="entry name" value="Peptidase_M1"/>
    <property type="match status" value="1"/>
</dbReference>
<dbReference type="GO" id="GO:0006508">
    <property type="term" value="P:proteolysis"/>
    <property type="evidence" value="ECO:0007669"/>
    <property type="project" value="UniProtKB-KW"/>
</dbReference>
<dbReference type="EC" id="3.4.11.-" evidence="10"/>